<comment type="caution">
    <text evidence="1">The sequence shown here is derived from an EMBL/GenBank/DDBJ whole genome shotgun (WGS) entry which is preliminary data.</text>
</comment>
<evidence type="ECO:0000313" key="1">
    <source>
        <dbReference type="EMBL" id="CAI5454817.1"/>
    </source>
</evidence>
<protein>
    <submittedName>
        <fullName evidence="1">Uncharacterized protein</fullName>
    </submittedName>
</protein>
<accession>A0A9P1J1Z9</accession>
<dbReference type="EMBL" id="CANHGI010000006">
    <property type="protein sequence ID" value="CAI5454817.1"/>
    <property type="molecule type" value="Genomic_DNA"/>
</dbReference>
<gene>
    <name evidence="1" type="ORF">CAMP_LOCUS17454</name>
</gene>
<evidence type="ECO:0000313" key="2">
    <source>
        <dbReference type="Proteomes" id="UP001152747"/>
    </source>
</evidence>
<proteinExistence type="predicted"/>
<sequence length="85" mass="10007">MEEAQRREEELKQKKIIKMETLKKSSKNLHKVDEQCFSDTSSEVEFDEDDHKIMPIPEKWCCVETKKINVVAKNFDSTNYPASKN</sequence>
<dbReference type="AlphaFoldDB" id="A0A9P1J1Z9"/>
<name>A0A9P1J1Z9_9PELO</name>
<organism evidence="1 2">
    <name type="scientific">Caenorhabditis angaria</name>
    <dbReference type="NCBI Taxonomy" id="860376"/>
    <lineage>
        <taxon>Eukaryota</taxon>
        <taxon>Metazoa</taxon>
        <taxon>Ecdysozoa</taxon>
        <taxon>Nematoda</taxon>
        <taxon>Chromadorea</taxon>
        <taxon>Rhabditida</taxon>
        <taxon>Rhabditina</taxon>
        <taxon>Rhabditomorpha</taxon>
        <taxon>Rhabditoidea</taxon>
        <taxon>Rhabditidae</taxon>
        <taxon>Peloderinae</taxon>
        <taxon>Caenorhabditis</taxon>
    </lineage>
</organism>
<dbReference type="Proteomes" id="UP001152747">
    <property type="component" value="Unassembled WGS sequence"/>
</dbReference>
<keyword evidence="2" id="KW-1185">Reference proteome</keyword>
<reference evidence="1" key="1">
    <citation type="submission" date="2022-11" db="EMBL/GenBank/DDBJ databases">
        <authorList>
            <person name="Kikuchi T."/>
        </authorList>
    </citation>
    <scope>NUCLEOTIDE SEQUENCE</scope>
    <source>
        <strain evidence="1">PS1010</strain>
    </source>
</reference>